<gene>
    <name evidence="1" type="ORF">PMAYCL1PPCAC_00584</name>
</gene>
<keyword evidence="2" id="KW-1185">Reference proteome</keyword>
<accession>A0AAN4YYY7</accession>
<reference evidence="2" key="1">
    <citation type="submission" date="2022-10" db="EMBL/GenBank/DDBJ databases">
        <title>Genome assembly of Pristionchus species.</title>
        <authorList>
            <person name="Yoshida K."/>
            <person name="Sommer R.J."/>
        </authorList>
    </citation>
    <scope>NUCLEOTIDE SEQUENCE [LARGE SCALE GENOMIC DNA]</scope>
    <source>
        <strain evidence="2">RS5460</strain>
    </source>
</reference>
<evidence type="ECO:0000313" key="2">
    <source>
        <dbReference type="Proteomes" id="UP001328107"/>
    </source>
</evidence>
<protein>
    <submittedName>
        <fullName evidence="1">Uncharacterized protein</fullName>
    </submittedName>
</protein>
<comment type="caution">
    <text evidence="1">The sequence shown here is derived from an EMBL/GenBank/DDBJ whole genome shotgun (WGS) entry which is preliminary data.</text>
</comment>
<organism evidence="1 2">
    <name type="scientific">Pristionchus mayeri</name>
    <dbReference type="NCBI Taxonomy" id="1317129"/>
    <lineage>
        <taxon>Eukaryota</taxon>
        <taxon>Metazoa</taxon>
        <taxon>Ecdysozoa</taxon>
        <taxon>Nematoda</taxon>
        <taxon>Chromadorea</taxon>
        <taxon>Rhabditida</taxon>
        <taxon>Rhabditina</taxon>
        <taxon>Diplogasteromorpha</taxon>
        <taxon>Diplogasteroidea</taxon>
        <taxon>Neodiplogasteridae</taxon>
        <taxon>Pristionchus</taxon>
    </lineage>
</organism>
<name>A0AAN4YYY7_9BILA</name>
<dbReference type="Proteomes" id="UP001328107">
    <property type="component" value="Unassembled WGS sequence"/>
</dbReference>
<evidence type="ECO:0000313" key="1">
    <source>
        <dbReference type="EMBL" id="GMR30389.1"/>
    </source>
</evidence>
<feature type="non-terminal residue" evidence="1">
    <location>
        <position position="1"/>
    </location>
</feature>
<proteinExistence type="predicted"/>
<sequence length="105" mass="11405">RSLDRPAPDGDGRLDQSWSTTTIAPLFSFHCGFDRPAADFCACPRLRGRTDGDGRMAVSLSGFVECSSFDDGHSTMDSSRSRGRNTCEKGGDLAVSRAQSLSIRW</sequence>
<dbReference type="EMBL" id="BTRK01000001">
    <property type="protein sequence ID" value="GMR30389.1"/>
    <property type="molecule type" value="Genomic_DNA"/>
</dbReference>
<dbReference type="AlphaFoldDB" id="A0AAN4YYY7"/>